<reference evidence="2" key="1">
    <citation type="submission" date="2023-11" db="EMBL/GenBank/DDBJ databases">
        <title>Genome assemblies of two species of porcelain crab, Petrolisthes cinctipes and Petrolisthes manimaculis (Anomura: Porcellanidae).</title>
        <authorList>
            <person name="Angst P."/>
        </authorList>
    </citation>
    <scope>NUCLEOTIDE SEQUENCE</scope>
    <source>
        <strain evidence="2">PB745_02</strain>
        <tissue evidence="2">Gill</tissue>
    </source>
</reference>
<organism evidence="2 3">
    <name type="scientific">Petrolisthes manimaculis</name>
    <dbReference type="NCBI Taxonomy" id="1843537"/>
    <lineage>
        <taxon>Eukaryota</taxon>
        <taxon>Metazoa</taxon>
        <taxon>Ecdysozoa</taxon>
        <taxon>Arthropoda</taxon>
        <taxon>Crustacea</taxon>
        <taxon>Multicrustacea</taxon>
        <taxon>Malacostraca</taxon>
        <taxon>Eumalacostraca</taxon>
        <taxon>Eucarida</taxon>
        <taxon>Decapoda</taxon>
        <taxon>Pleocyemata</taxon>
        <taxon>Anomura</taxon>
        <taxon>Galatheoidea</taxon>
        <taxon>Porcellanidae</taxon>
        <taxon>Petrolisthes</taxon>
    </lineage>
</organism>
<feature type="region of interest" description="Disordered" evidence="1">
    <location>
        <begin position="83"/>
        <end position="105"/>
    </location>
</feature>
<evidence type="ECO:0000313" key="3">
    <source>
        <dbReference type="Proteomes" id="UP001292094"/>
    </source>
</evidence>
<proteinExistence type="predicted"/>
<evidence type="ECO:0000313" key="2">
    <source>
        <dbReference type="EMBL" id="KAK4315751.1"/>
    </source>
</evidence>
<feature type="region of interest" description="Disordered" evidence="1">
    <location>
        <begin position="241"/>
        <end position="416"/>
    </location>
</feature>
<dbReference type="Proteomes" id="UP001292094">
    <property type="component" value="Unassembled WGS sequence"/>
</dbReference>
<gene>
    <name evidence="2" type="ORF">Pmani_013029</name>
</gene>
<sequence length="440" mass="49433">MRVSARKGKESAMSERECQKRERWEWRWEYQCSRHPCWRNVYCIGPTHTRQESQSRTVKIMRCLLLLSILAWVSVIGQAQPPQEQQVRDDDVGEGVVNDEEEEEGEEGLVVDPEWYVQGCRYYCIYGDLPYCCDDGSLPLPENHNLHEDLTCPAMEDQICKTSGIYFLNRAARPDVRLLLKGTPKKQTPCASDGYCKWDMKCCPTPCGSRHICMPDPASVLLQGDNNDEGDEEEEVVVVEKHSEGNQHHHESTPPPPPPLPSTSKQQQQQQQQKTTHDPQHSGTGGDDGDTTTTKTTTTTTKTEGRDSSNKRQQQLQQHHHNSKSLSLKLGPFIHSGHTKLRRSSSLRLLTQNNERDPIDDETGVGTNKQPAGSTVGVGGGGGGKHRALRRTVSASGHHSSKPVQKILRQPRRRHNTVRGVSGLSVRAHNTFYTYHSNLI</sequence>
<accession>A0AAE1PW27</accession>
<evidence type="ECO:0000256" key="1">
    <source>
        <dbReference type="SAM" id="MobiDB-lite"/>
    </source>
</evidence>
<dbReference type="EMBL" id="JAWZYT010001082">
    <property type="protein sequence ID" value="KAK4315751.1"/>
    <property type="molecule type" value="Genomic_DNA"/>
</dbReference>
<feature type="compositionally biased region" description="Low complexity" evidence="1">
    <location>
        <begin position="262"/>
        <end position="274"/>
    </location>
</feature>
<feature type="compositionally biased region" description="Acidic residues" evidence="1">
    <location>
        <begin position="91"/>
        <end position="105"/>
    </location>
</feature>
<keyword evidence="3" id="KW-1185">Reference proteome</keyword>
<comment type="caution">
    <text evidence="2">The sequence shown here is derived from an EMBL/GenBank/DDBJ whole genome shotgun (WGS) entry which is preliminary data.</text>
</comment>
<protein>
    <submittedName>
        <fullName evidence="2">Uncharacterized protein</fullName>
    </submittedName>
</protein>
<feature type="compositionally biased region" description="Basic and acidic residues" evidence="1">
    <location>
        <begin position="241"/>
        <end position="252"/>
    </location>
</feature>
<dbReference type="AlphaFoldDB" id="A0AAE1PW27"/>
<feature type="compositionally biased region" description="Low complexity" evidence="1">
    <location>
        <begin position="291"/>
        <end position="302"/>
    </location>
</feature>
<name>A0AAE1PW27_9EUCA</name>